<evidence type="ECO:0000256" key="1">
    <source>
        <dbReference type="ARBA" id="ARBA00004141"/>
    </source>
</evidence>
<keyword evidence="2 7" id="KW-0812">Transmembrane</keyword>
<dbReference type="STRING" id="708187.A0A1Q8RYB4"/>
<feature type="transmembrane region" description="Helical" evidence="7">
    <location>
        <begin position="118"/>
        <end position="139"/>
    </location>
</feature>
<evidence type="ECO:0000256" key="4">
    <source>
        <dbReference type="ARBA" id="ARBA00023136"/>
    </source>
</evidence>
<evidence type="ECO:0000256" key="6">
    <source>
        <dbReference type="SAM" id="MobiDB-lite"/>
    </source>
</evidence>
<accession>A0A1Q8RYB4</accession>
<dbReference type="InterPro" id="IPR049326">
    <property type="entry name" value="Rhodopsin_dom_fungi"/>
</dbReference>
<keyword evidence="10" id="KW-1185">Reference proteome</keyword>
<dbReference type="InterPro" id="IPR052337">
    <property type="entry name" value="SAT4-like"/>
</dbReference>
<reference evidence="9 10" key="1">
    <citation type="submission" date="2016-11" db="EMBL/GenBank/DDBJ databases">
        <title>Draft Genome Assembly of Colletotrichum chlorophyti a pathogen of herbaceous plants.</title>
        <authorList>
            <person name="Gan P."/>
            <person name="Narusaka M."/>
            <person name="Tsushima A."/>
            <person name="Narusaka Y."/>
            <person name="Takano Y."/>
            <person name="Shirasu K."/>
        </authorList>
    </citation>
    <scope>NUCLEOTIDE SEQUENCE [LARGE SCALE GENOMIC DNA]</scope>
    <source>
        <strain evidence="9 10">NTL11</strain>
    </source>
</reference>
<comment type="subcellular location">
    <subcellularLocation>
        <location evidence="1">Membrane</location>
        <topology evidence="1">Multi-pass membrane protein</topology>
    </subcellularLocation>
</comment>
<dbReference type="PANTHER" id="PTHR33048">
    <property type="entry name" value="PTH11-LIKE INTEGRAL MEMBRANE PROTEIN (AFU_ORTHOLOGUE AFUA_5G11245)"/>
    <property type="match status" value="1"/>
</dbReference>
<evidence type="ECO:0000256" key="7">
    <source>
        <dbReference type="SAM" id="Phobius"/>
    </source>
</evidence>
<proteinExistence type="inferred from homology"/>
<comment type="caution">
    <text evidence="9">The sequence shown here is derived from an EMBL/GenBank/DDBJ whole genome shotgun (WGS) entry which is preliminary data.</text>
</comment>
<evidence type="ECO:0000313" key="10">
    <source>
        <dbReference type="Proteomes" id="UP000186583"/>
    </source>
</evidence>
<feature type="domain" description="Rhodopsin" evidence="8">
    <location>
        <begin position="63"/>
        <end position="291"/>
    </location>
</feature>
<keyword evidence="4 7" id="KW-0472">Membrane</keyword>
<evidence type="ECO:0000313" key="9">
    <source>
        <dbReference type="EMBL" id="OLN92100.1"/>
    </source>
</evidence>
<keyword evidence="3 7" id="KW-1133">Transmembrane helix</keyword>
<dbReference type="EMBL" id="MPGH01000060">
    <property type="protein sequence ID" value="OLN92100.1"/>
    <property type="molecule type" value="Genomic_DNA"/>
</dbReference>
<comment type="similarity">
    <text evidence="5">Belongs to the SAT4 family.</text>
</comment>
<name>A0A1Q8RYB4_9PEZI</name>
<evidence type="ECO:0000256" key="5">
    <source>
        <dbReference type="ARBA" id="ARBA00038359"/>
    </source>
</evidence>
<feature type="transmembrane region" description="Helical" evidence="7">
    <location>
        <begin position="192"/>
        <end position="214"/>
    </location>
</feature>
<feature type="transmembrane region" description="Helical" evidence="7">
    <location>
        <begin position="79"/>
        <end position="98"/>
    </location>
</feature>
<dbReference type="GO" id="GO:0016020">
    <property type="term" value="C:membrane"/>
    <property type="evidence" value="ECO:0007669"/>
    <property type="project" value="UniProtKB-SubCell"/>
</dbReference>
<feature type="transmembrane region" description="Helical" evidence="7">
    <location>
        <begin position="45"/>
        <end position="67"/>
    </location>
</feature>
<feature type="region of interest" description="Disordered" evidence="6">
    <location>
        <begin position="304"/>
        <end position="330"/>
    </location>
</feature>
<evidence type="ECO:0000259" key="8">
    <source>
        <dbReference type="Pfam" id="PF20684"/>
    </source>
</evidence>
<feature type="transmembrane region" description="Helical" evidence="7">
    <location>
        <begin position="151"/>
        <end position="172"/>
    </location>
</feature>
<sequence length="484" mass="52713">MLIWATVQPGKDMDGSDGDGDDGGAVFGPPDGPLPENSYESRVDLILGVTISMLAVTTVFAALRVYVRALVLRKWGVDDTMLVLSFVALMFHGVIFGLGRHVWMTPVGTIIKGQKLAMVIIMIYQIAFVTIKITFLLQYRRVFPLPRVEMLCNVGIGFLVLFGISLVVSAGVTYSSIFSNNFWNSPIDILGWWLSNAAIHLVTDILIFILPLPLLNRLRLRRPQKAALIASFALGSFTCAISALRIASLPESLDSVDMTYEGTPTIVWSVAELSSAFICCCIPTLRPLVQRSRYLPGGSAFSGSGSYGNAPRTRPDVRNAGRQSSSVSCESDVVMRKTNSSFFWQRSRQRSEHSTVADAAADEIGAAAAPMPMPLPTMATPPPRPVTPMPSLEVSGLRRASVATTVDSLGNPLRDQSVRSSVLSDRSLGFGIMRDLSARRHLSMALTERDSDDDIYYFGVNEEVDLECPTPLSPPPKCRKSTSS</sequence>
<dbReference type="Pfam" id="PF20684">
    <property type="entry name" value="Fung_rhodopsin"/>
    <property type="match status" value="1"/>
</dbReference>
<evidence type="ECO:0000256" key="3">
    <source>
        <dbReference type="ARBA" id="ARBA00022989"/>
    </source>
</evidence>
<organism evidence="9 10">
    <name type="scientific">Colletotrichum chlorophyti</name>
    <dbReference type="NCBI Taxonomy" id="708187"/>
    <lineage>
        <taxon>Eukaryota</taxon>
        <taxon>Fungi</taxon>
        <taxon>Dikarya</taxon>
        <taxon>Ascomycota</taxon>
        <taxon>Pezizomycotina</taxon>
        <taxon>Sordariomycetes</taxon>
        <taxon>Hypocreomycetidae</taxon>
        <taxon>Glomerellales</taxon>
        <taxon>Glomerellaceae</taxon>
        <taxon>Colletotrichum</taxon>
    </lineage>
</organism>
<gene>
    <name evidence="9" type="ORF">CCHL11_01341</name>
</gene>
<dbReference type="AlphaFoldDB" id="A0A1Q8RYB4"/>
<dbReference type="OrthoDB" id="3648173at2759"/>
<dbReference type="PANTHER" id="PTHR33048:SF132">
    <property type="entry name" value="MEMBRANE PROTEIN, PUTATIVE (AFU_ORTHOLOGUE AFUA_6G07820)-RELATED"/>
    <property type="match status" value="1"/>
</dbReference>
<feature type="region of interest" description="Disordered" evidence="6">
    <location>
        <begin position="8"/>
        <end position="34"/>
    </location>
</feature>
<evidence type="ECO:0000256" key="2">
    <source>
        <dbReference type="ARBA" id="ARBA00022692"/>
    </source>
</evidence>
<protein>
    <recommendedName>
        <fullName evidence="8">Rhodopsin domain-containing protein</fullName>
    </recommendedName>
</protein>
<dbReference type="Proteomes" id="UP000186583">
    <property type="component" value="Unassembled WGS sequence"/>
</dbReference>
<feature type="transmembrane region" description="Helical" evidence="7">
    <location>
        <begin position="226"/>
        <end position="246"/>
    </location>
</feature>